<dbReference type="KEGG" id="dpg:DESPIGER_1365"/>
<protein>
    <submittedName>
        <fullName evidence="4">Transporter, EamA family</fullName>
    </submittedName>
</protein>
<proteinExistence type="predicted"/>
<evidence type="ECO:0000256" key="1">
    <source>
        <dbReference type="SAM" id="MobiDB-lite"/>
    </source>
</evidence>
<dbReference type="PANTHER" id="PTHR22911">
    <property type="entry name" value="ACYL-MALONYL CONDENSING ENZYME-RELATED"/>
    <property type="match status" value="1"/>
</dbReference>
<feature type="transmembrane region" description="Helical" evidence="2">
    <location>
        <begin position="227"/>
        <end position="247"/>
    </location>
</feature>
<dbReference type="Gene3D" id="1.10.3730.20">
    <property type="match status" value="1"/>
</dbReference>
<sequence length="312" mass="33165">MPKKRPSPSQALPHRKRTTGNHVMEKSKLAAAMFIVGSIGLFVHYIPLPPAVIACARAVIGTLFLLLALRLKKTPLHGQAIRQNALCLLLSGAALGFNWIFLFEAFRHTGIAVATLCYYMAPVFVILLSPLVLGEHLTRRKIVCTLLAVLGAVCISGVFTGSRQDPRGIAFGLAAALLYCALILLSKRLRGLDTLETTFCQLCTAALVMLPYVLLGGHLHGPAPAPSTLFLLLVVGIIHTGLVYILFFSAVSRLPAQTTAVLSYVDPVTAILLATLFLHQPFGPAEACGTVLILGATLANELPGKKTAGACA</sequence>
<dbReference type="Proteomes" id="UP000186323">
    <property type="component" value="Chromosome I"/>
</dbReference>
<dbReference type="SUPFAM" id="SSF103481">
    <property type="entry name" value="Multidrug resistance efflux transporter EmrE"/>
    <property type="match status" value="2"/>
</dbReference>
<accession>A0A1K1LET0</accession>
<dbReference type="AlphaFoldDB" id="A0A1K1LET0"/>
<evidence type="ECO:0000313" key="4">
    <source>
        <dbReference type="EMBL" id="SFV73211.1"/>
    </source>
</evidence>
<evidence type="ECO:0000256" key="2">
    <source>
        <dbReference type="SAM" id="Phobius"/>
    </source>
</evidence>
<keyword evidence="5" id="KW-1185">Reference proteome</keyword>
<dbReference type="PANTHER" id="PTHR22911:SF102">
    <property type="entry name" value="MEMBRANE PROTEIN"/>
    <property type="match status" value="1"/>
</dbReference>
<feature type="transmembrane region" description="Helical" evidence="2">
    <location>
        <begin position="51"/>
        <end position="71"/>
    </location>
</feature>
<feature type="domain" description="EamA" evidence="3">
    <location>
        <begin position="30"/>
        <end position="156"/>
    </location>
</feature>
<keyword evidence="2" id="KW-1133">Transmembrane helix</keyword>
<evidence type="ECO:0000259" key="3">
    <source>
        <dbReference type="Pfam" id="PF00892"/>
    </source>
</evidence>
<keyword evidence="2" id="KW-0472">Membrane</keyword>
<dbReference type="EMBL" id="LT630450">
    <property type="protein sequence ID" value="SFV73211.1"/>
    <property type="molecule type" value="Genomic_DNA"/>
</dbReference>
<reference evidence="5" key="1">
    <citation type="submission" date="2016-10" db="EMBL/GenBank/DDBJ databases">
        <authorList>
            <person name="Wegmann U."/>
        </authorList>
    </citation>
    <scope>NUCLEOTIDE SEQUENCE [LARGE SCALE GENOMIC DNA]</scope>
</reference>
<feature type="transmembrane region" description="Helical" evidence="2">
    <location>
        <begin position="83"/>
        <end position="103"/>
    </location>
</feature>
<feature type="domain" description="EamA" evidence="3">
    <location>
        <begin position="167"/>
        <end position="298"/>
    </location>
</feature>
<feature type="transmembrane region" description="Helical" evidence="2">
    <location>
        <begin position="29"/>
        <end position="45"/>
    </location>
</feature>
<gene>
    <name evidence="4" type="ORF">DESPIGER_1365</name>
</gene>
<keyword evidence="2" id="KW-0812">Transmembrane</keyword>
<dbReference type="Pfam" id="PF00892">
    <property type="entry name" value="EamA"/>
    <property type="match status" value="2"/>
</dbReference>
<feature type="transmembrane region" description="Helical" evidence="2">
    <location>
        <begin position="109"/>
        <end position="133"/>
    </location>
</feature>
<name>A0A1K1LET0_9BACT</name>
<feature type="transmembrane region" description="Helical" evidence="2">
    <location>
        <begin position="197"/>
        <end position="215"/>
    </location>
</feature>
<organism evidence="4 5">
    <name type="scientific">Desulfovibrio piger</name>
    <dbReference type="NCBI Taxonomy" id="901"/>
    <lineage>
        <taxon>Bacteria</taxon>
        <taxon>Pseudomonadati</taxon>
        <taxon>Thermodesulfobacteriota</taxon>
        <taxon>Desulfovibrionia</taxon>
        <taxon>Desulfovibrionales</taxon>
        <taxon>Desulfovibrionaceae</taxon>
        <taxon>Desulfovibrio</taxon>
    </lineage>
</organism>
<feature type="region of interest" description="Disordered" evidence="1">
    <location>
        <begin position="1"/>
        <end position="20"/>
    </location>
</feature>
<feature type="transmembrane region" description="Helical" evidence="2">
    <location>
        <begin position="142"/>
        <end position="162"/>
    </location>
</feature>
<feature type="transmembrane region" description="Helical" evidence="2">
    <location>
        <begin position="168"/>
        <end position="185"/>
    </location>
</feature>
<feature type="transmembrane region" description="Helical" evidence="2">
    <location>
        <begin position="259"/>
        <end position="278"/>
    </location>
</feature>
<dbReference type="GO" id="GO:0016020">
    <property type="term" value="C:membrane"/>
    <property type="evidence" value="ECO:0007669"/>
    <property type="project" value="InterPro"/>
</dbReference>
<evidence type="ECO:0000313" key="5">
    <source>
        <dbReference type="Proteomes" id="UP000186323"/>
    </source>
</evidence>
<dbReference type="InterPro" id="IPR000620">
    <property type="entry name" value="EamA_dom"/>
</dbReference>
<dbReference type="InterPro" id="IPR037185">
    <property type="entry name" value="EmrE-like"/>
</dbReference>